<evidence type="ECO:0008006" key="3">
    <source>
        <dbReference type="Google" id="ProtNLM"/>
    </source>
</evidence>
<dbReference type="Pfam" id="PF09552">
    <property type="entry name" value="RE_BstXI"/>
    <property type="match status" value="1"/>
</dbReference>
<proteinExistence type="predicted"/>
<organism evidence="1 2">
    <name type="scientific">Nostoc cf. commune SO-36</name>
    <dbReference type="NCBI Taxonomy" id="449208"/>
    <lineage>
        <taxon>Bacteria</taxon>
        <taxon>Bacillati</taxon>
        <taxon>Cyanobacteriota</taxon>
        <taxon>Cyanophyceae</taxon>
        <taxon>Nostocales</taxon>
        <taxon>Nostocaceae</taxon>
        <taxon>Nostoc</taxon>
    </lineage>
</organism>
<sequence>MRPKLNYRLGLPAAIAKKVEKTGQTRGAEKDTVYQNRVNRNSTVLIPISSWKADIILPEGGFENGYIVLANPEEYFSNHPPTPRRNLPTNLTLGENLLVLYETRYHWNHYPPSKYSWVAGNSRKPPLGGQYIARVPDTTSDNDCIERHGYVDKDTGGQGAGIRVYEYASSKEIEATRYQLSFLVWRTEGILDMAREEDIPNPEECKAKIEDKCREMGLDDLQLLEKNRMLDNKGRTVCPLCLKPILAKELAYRVEQAEGRNVPDLTVTTANLFHVKELKAGVYNHRRYNLGWGHHHCNAAARDWGVQLTLEWMEDILRNNGRIK</sequence>
<evidence type="ECO:0000313" key="1">
    <source>
        <dbReference type="EMBL" id="BDI16154.1"/>
    </source>
</evidence>
<dbReference type="Proteomes" id="UP001055453">
    <property type="component" value="Chromosome"/>
</dbReference>
<evidence type="ECO:0000313" key="2">
    <source>
        <dbReference type="Proteomes" id="UP001055453"/>
    </source>
</evidence>
<protein>
    <recommendedName>
        <fullName evidence="3">Restriction endonuclease</fullName>
    </recommendedName>
</protein>
<dbReference type="EMBL" id="AP025732">
    <property type="protein sequence ID" value="BDI16154.1"/>
    <property type="molecule type" value="Genomic_DNA"/>
</dbReference>
<dbReference type="RefSeq" id="WP_251959361.1">
    <property type="nucleotide sequence ID" value="NZ_AP025732.1"/>
</dbReference>
<reference evidence="1" key="1">
    <citation type="submission" date="2022-04" db="EMBL/GenBank/DDBJ databases">
        <title>Complete genome sequence of a cyanobacterium, Nostoc sp. SO-36, isolated in Antarctica.</title>
        <authorList>
            <person name="Kanesaki Y."/>
            <person name="Effendi D."/>
            <person name="Sakamoto T."/>
            <person name="Ohtani S."/>
            <person name="Awai K."/>
        </authorList>
    </citation>
    <scope>NUCLEOTIDE SEQUENCE</scope>
    <source>
        <strain evidence="1">SO-36</strain>
    </source>
</reference>
<gene>
    <name evidence="1" type="ORF">ANSO36C_19560</name>
</gene>
<accession>A0ABN6Q1A4</accession>
<name>A0ABN6Q1A4_NOSCO</name>
<dbReference type="InterPro" id="IPR018578">
    <property type="entry name" value="Restrct_endonuc_II_BstXI"/>
</dbReference>
<keyword evidence="2" id="KW-1185">Reference proteome</keyword>